<keyword evidence="2 6" id="KW-0378">Hydrolase</keyword>
<dbReference type="SUPFAM" id="SSF51011">
    <property type="entry name" value="Glycosyl hydrolase domain"/>
    <property type="match status" value="1"/>
</dbReference>
<reference evidence="7" key="1">
    <citation type="submission" date="2018-02" db="EMBL/GenBank/DDBJ databases">
        <authorList>
            <person name="Hornung B."/>
        </authorList>
    </citation>
    <scope>NUCLEOTIDE SEQUENCE [LARGE SCALE GENOMIC DNA]</scope>
</reference>
<dbReference type="SUPFAM" id="SSF51445">
    <property type="entry name" value="(Trans)glycosidases"/>
    <property type="match status" value="1"/>
</dbReference>
<dbReference type="GO" id="GO:0090599">
    <property type="term" value="F:alpha-glucosidase activity"/>
    <property type="evidence" value="ECO:0007669"/>
    <property type="project" value="TreeGrafter"/>
</dbReference>
<dbReference type="EMBL" id="OMOH01000004">
    <property type="protein sequence ID" value="SPF68382.1"/>
    <property type="molecule type" value="Genomic_DNA"/>
</dbReference>
<feature type="domain" description="Glycoside hydrolase family 31 TIM barrel" evidence="3">
    <location>
        <begin position="191"/>
        <end position="493"/>
    </location>
</feature>
<evidence type="ECO:0000256" key="1">
    <source>
        <dbReference type="ARBA" id="ARBA00007806"/>
    </source>
</evidence>
<dbReference type="Pfam" id="PF01055">
    <property type="entry name" value="Glyco_hydro_31_2nd"/>
    <property type="match status" value="1"/>
</dbReference>
<dbReference type="InterPro" id="IPR048395">
    <property type="entry name" value="Glyco_hydro_31_C"/>
</dbReference>
<dbReference type="Proteomes" id="UP000265962">
    <property type="component" value="Unassembled WGS sequence"/>
</dbReference>
<evidence type="ECO:0000259" key="3">
    <source>
        <dbReference type="Pfam" id="PF01055"/>
    </source>
</evidence>
<dbReference type="EC" id="3.2.1.-" evidence="6"/>
<comment type="similarity">
    <text evidence="1 2">Belongs to the glycosyl hydrolase 31 family.</text>
</comment>
<dbReference type="GO" id="GO:0006491">
    <property type="term" value="P:N-glycan processing"/>
    <property type="evidence" value="ECO:0007669"/>
    <property type="project" value="TreeGrafter"/>
</dbReference>
<dbReference type="InterPro" id="IPR000322">
    <property type="entry name" value="Glyco_hydro_31_TIM"/>
</dbReference>
<feature type="domain" description="Glycosyl hydrolase family 31 C-terminal" evidence="5">
    <location>
        <begin position="498"/>
        <end position="589"/>
    </location>
</feature>
<dbReference type="Pfam" id="PF17137">
    <property type="entry name" value="DUF5110"/>
    <property type="match status" value="1"/>
</dbReference>
<dbReference type="InterPro" id="IPR033403">
    <property type="entry name" value="DUF5110"/>
</dbReference>
<keyword evidence="2 6" id="KW-0326">Glycosidase</keyword>
<proteinExistence type="inferred from homology"/>
<evidence type="ECO:0000259" key="4">
    <source>
        <dbReference type="Pfam" id="PF17137"/>
    </source>
</evidence>
<feature type="domain" description="DUF5110" evidence="4">
    <location>
        <begin position="602"/>
        <end position="666"/>
    </location>
</feature>
<evidence type="ECO:0000259" key="5">
    <source>
        <dbReference type="Pfam" id="PF21365"/>
    </source>
</evidence>
<dbReference type="Gene3D" id="2.60.40.1180">
    <property type="entry name" value="Golgi alpha-mannosidase II"/>
    <property type="match status" value="2"/>
</dbReference>
<keyword evidence="7" id="KW-1185">Reference proteome</keyword>
<dbReference type="InterPro" id="IPR017853">
    <property type="entry name" value="GH"/>
</dbReference>
<dbReference type="PANTHER" id="PTHR22762">
    <property type="entry name" value="ALPHA-GLUCOSIDASE"/>
    <property type="match status" value="1"/>
</dbReference>
<name>A0A375I4M0_9ACTN</name>
<dbReference type="PANTHER" id="PTHR22762:SF89">
    <property type="entry name" value="ALPHA-XYLOSIDASE"/>
    <property type="match status" value="1"/>
</dbReference>
<dbReference type="Gene3D" id="3.20.20.80">
    <property type="entry name" value="Glycosidases"/>
    <property type="match status" value="1"/>
</dbReference>
<dbReference type="GO" id="GO:0005975">
    <property type="term" value="P:carbohydrate metabolic process"/>
    <property type="evidence" value="ECO:0007669"/>
    <property type="project" value="InterPro"/>
</dbReference>
<dbReference type="Pfam" id="PF21365">
    <property type="entry name" value="Glyco_hydro_31_3rd"/>
    <property type="match status" value="1"/>
</dbReference>
<gene>
    <name evidence="6" type="ORF">PROPJV5_1377</name>
</gene>
<dbReference type="CDD" id="cd06595">
    <property type="entry name" value="GH31_u1"/>
    <property type="match status" value="1"/>
</dbReference>
<organism evidence="6 7">
    <name type="scientific">Propionibacterium ruminifibrarum</name>
    <dbReference type="NCBI Taxonomy" id="1962131"/>
    <lineage>
        <taxon>Bacteria</taxon>
        <taxon>Bacillati</taxon>
        <taxon>Actinomycetota</taxon>
        <taxon>Actinomycetes</taxon>
        <taxon>Propionibacteriales</taxon>
        <taxon>Propionibacteriaceae</taxon>
        <taxon>Propionibacterium</taxon>
    </lineage>
</organism>
<evidence type="ECO:0000313" key="6">
    <source>
        <dbReference type="EMBL" id="SPF68382.1"/>
    </source>
</evidence>
<dbReference type="InterPro" id="IPR013780">
    <property type="entry name" value="Glyco_hydro_b"/>
</dbReference>
<sequence length="775" mass="85190">MGMGESERLQLSGEHWRISVLGEHLLRYEWSPQGVFEDRPTQVVTRRPFSPVRAQVRDEPGVVQVITAAFQLDYDGTEPSPQSLRVKGRGDYESAWRYGQPLPNMFGAALGLASNLGGTARTLDGADGPIAMGEGLATRNGLAVLDDSASLVIDGDRLVPRAPGTVDVYVFVHGLDHAGAVEDFYRIAGAPPLIPRWAFGNWWSRYHAYTQDEYERLMDRFAAENVPFSVAVIDMDWHITDIDPAYGHGWTGYTWNRDLFADPEGFLAGLHARGLHVTLNVHPADGIRAYEDCYPAVCEAMGRDPEAGLPVEFDLSDPAFTRAYFEQVHHPLEDMGVDFWWIDWQQGTVGTDGVDPLWRLNQAHTADMAARGRRPLILSRYAGPGSHRFPVGFSGDAVATWASLAFQPRFTATAANIGYGMWSHDIGGHVFGSHDDELATRWLQFGVFSPFTRLHSSDDPFAGKEPWNYGTVARSVMTRFLRLRHALVPYLYTEWATGAPLVRPVYHEWGDRFESYEASGEYLLGRDLLVAPITRPLDKASQTASARVWFPPGTWVDVFTGLVYRGDRFLTVRRGLKTIPVFARAGSIIPTSTGAATDNPDEIELLVVPGADASYELVEDDGALEPATARTRIEWDQAGRTLTVHPAKGATWVVPDRRRWRARVIGAEPEGDGSGSVVYLGEARAVEGLVVQLPEGTDLGSNEPAPRIHELLVAAQCAHTAKNAISELVAAGEPLDQVVALREARVRGIVHGEAAPLPEDLVEAVSEIIVADPGH</sequence>
<accession>A0A375I4M0</accession>
<evidence type="ECO:0000313" key="7">
    <source>
        <dbReference type="Proteomes" id="UP000265962"/>
    </source>
</evidence>
<dbReference type="AlphaFoldDB" id="A0A375I4M0"/>
<protein>
    <submittedName>
        <fullName evidence="6">Glycoside hydrolase family 31</fullName>
        <ecNumber evidence="6">3.2.1.-</ecNumber>
    </submittedName>
</protein>
<evidence type="ECO:0000256" key="2">
    <source>
        <dbReference type="RuleBase" id="RU361185"/>
    </source>
</evidence>